<dbReference type="PANTHER" id="PTHR38847">
    <property type="match status" value="1"/>
</dbReference>
<name>A0A4Z1P3M3_9PEZI</name>
<dbReference type="OrthoDB" id="152248at2759"/>
<evidence type="ECO:0000313" key="3">
    <source>
        <dbReference type="Proteomes" id="UP000298493"/>
    </source>
</evidence>
<proteinExistence type="predicted"/>
<feature type="signal peptide" evidence="1">
    <location>
        <begin position="1"/>
        <end position="17"/>
    </location>
</feature>
<dbReference type="PANTHER" id="PTHR38847:SF1">
    <property type="entry name" value="PSEUDOURIDINE SYNTHASE RSUA_RLUA-LIKE DOMAIN-CONTAINING PROTEIN"/>
    <property type="match status" value="1"/>
</dbReference>
<dbReference type="AlphaFoldDB" id="A0A4Z1P3M3"/>
<comment type="caution">
    <text evidence="2">The sequence shown here is derived from an EMBL/GenBank/DDBJ whole genome shotgun (WGS) entry which is preliminary data.</text>
</comment>
<organism evidence="2 3">
    <name type="scientific">Venturia nashicola</name>
    <dbReference type="NCBI Taxonomy" id="86259"/>
    <lineage>
        <taxon>Eukaryota</taxon>
        <taxon>Fungi</taxon>
        <taxon>Dikarya</taxon>
        <taxon>Ascomycota</taxon>
        <taxon>Pezizomycotina</taxon>
        <taxon>Dothideomycetes</taxon>
        <taxon>Pleosporomycetidae</taxon>
        <taxon>Venturiales</taxon>
        <taxon>Venturiaceae</taxon>
        <taxon>Venturia</taxon>
    </lineage>
</organism>
<dbReference type="Proteomes" id="UP000298493">
    <property type="component" value="Unassembled WGS sequence"/>
</dbReference>
<accession>A0A4Z1P3M3</accession>
<dbReference type="InterPro" id="IPR025649">
    <property type="entry name" value="DUF4360"/>
</dbReference>
<keyword evidence="1" id="KW-0732">Signal</keyword>
<reference evidence="2 3" key="1">
    <citation type="submission" date="2019-04" db="EMBL/GenBank/DDBJ databases">
        <title>High contiguity whole genome sequence and gene annotation resource for two Venturia nashicola isolates.</title>
        <authorList>
            <person name="Prokchorchik M."/>
            <person name="Won K."/>
            <person name="Lee Y."/>
            <person name="Choi E.D."/>
            <person name="Segonzac C."/>
            <person name="Sohn K.H."/>
        </authorList>
    </citation>
    <scope>NUCLEOTIDE SEQUENCE [LARGE SCALE GENOMIC DNA]</scope>
    <source>
        <strain evidence="2 3">PRI2</strain>
    </source>
</reference>
<gene>
    <name evidence="2" type="ORF">E6O75_ATG08491</name>
</gene>
<evidence type="ECO:0000313" key="2">
    <source>
        <dbReference type="EMBL" id="TID15238.1"/>
    </source>
</evidence>
<evidence type="ECO:0000256" key="1">
    <source>
        <dbReference type="SAM" id="SignalP"/>
    </source>
</evidence>
<sequence length="187" mass="19827">MNLPTLILAAFAALTIATPSPQELGIQPHSSVPPAVHLSDLKAAGSGCPPNTLDLSLHGSQVSLSFADFFATAGTSKPSDKRRFCQVSFKVKYSPGWTLSIATSEVKGFIGISSGPTAKYTLQGPNLSHEFNHISSVSANVWSPCGEEVIINIKTDIRLIGKGNGVIGVESQSNKFLNSVNLDWKEC</sequence>
<protein>
    <recommendedName>
        <fullName evidence="4">Secreted protein</fullName>
    </recommendedName>
</protein>
<keyword evidence="3" id="KW-1185">Reference proteome</keyword>
<dbReference type="Pfam" id="PF14273">
    <property type="entry name" value="DUF4360"/>
    <property type="match status" value="1"/>
</dbReference>
<evidence type="ECO:0008006" key="4">
    <source>
        <dbReference type="Google" id="ProtNLM"/>
    </source>
</evidence>
<feature type="chain" id="PRO_5021214028" description="Secreted protein" evidence="1">
    <location>
        <begin position="18"/>
        <end position="187"/>
    </location>
</feature>
<dbReference type="EMBL" id="SNSC02000021">
    <property type="protein sequence ID" value="TID15238.1"/>
    <property type="molecule type" value="Genomic_DNA"/>
</dbReference>